<dbReference type="Proteomes" id="UP001139104">
    <property type="component" value="Unassembled WGS sequence"/>
</dbReference>
<protein>
    <submittedName>
        <fullName evidence="1">Uncharacterized protein</fullName>
    </submittedName>
</protein>
<name>A0ABS9Z6L1_9HYPH</name>
<reference evidence="1" key="1">
    <citation type="journal article" date="2022" name="ISME J.">
        <title>Identification of active gaseous-alkane degraders at natural gas seeps.</title>
        <authorList>
            <person name="Farhan Ul Haque M."/>
            <person name="Hernandez M."/>
            <person name="Crombie A.T."/>
            <person name="Murrell J.C."/>
        </authorList>
    </citation>
    <scope>NUCLEOTIDE SEQUENCE</scope>
    <source>
        <strain evidence="1">PC2</strain>
    </source>
</reference>
<gene>
    <name evidence="1" type="ORF">K2U94_11180</name>
</gene>
<sequence length="326" mass="33522">MTSVLTGVAAAAGQSAVNSFCSQAEGKTDVNKIISILKSAGGSSVDQLAGVLNSVGSITSVVKCACETEQGAGSLGSNIGACMEDALCSLQEALGGGSCYCTRPPPALARCAAVNQKCEKVMYTEWWRYPECQGIGASGSIFNTNPNGQNSGGYMQPWQSTLSVTTTPEGTLVQQLPPTAEGTGCGGVHYCFCPAPMKINWVHVPNPGSDREFYVLACDCPEGTHPGDVMPNGISSCLCDNTNQPAMLSGLAVHGICPPPACPAGQSRMGGDGPCVTPCADPKQGMAFDGSCCDPKQMSSCGKCCPLDTFPNSQTGSCEPRPQPPK</sequence>
<keyword evidence="2" id="KW-1185">Reference proteome</keyword>
<evidence type="ECO:0000313" key="1">
    <source>
        <dbReference type="EMBL" id="MCI4683324.1"/>
    </source>
</evidence>
<dbReference type="RefSeq" id="WP_243067284.1">
    <property type="nucleotide sequence ID" value="NZ_JAIVFK010000025.1"/>
</dbReference>
<comment type="caution">
    <text evidence="1">The sequence shown here is derived from an EMBL/GenBank/DDBJ whole genome shotgun (WGS) entry which is preliminary data.</text>
</comment>
<accession>A0ABS9Z6L1</accession>
<evidence type="ECO:0000313" key="2">
    <source>
        <dbReference type="Proteomes" id="UP001139104"/>
    </source>
</evidence>
<proteinExistence type="predicted"/>
<dbReference type="EMBL" id="JAIVFP010000001">
    <property type="protein sequence ID" value="MCI4683324.1"/>
    <property type="molecule type" value="Genomic_DNA"/>
</dbReference>
<organism evidence="1 2">
    <name type="scientific">Candidatus Rhodoblastus alkanivorans</name>
    <dbReference type="NCBI Taxonomy" id="2954117"/>
    <lineage>
        <taxon>Bacteria</taxon>
        <taxon>Pseudomonadati</taxon>
        <taxon>Pseudomonadota</taxon>
        <taxon>Alphaproteobacteria</taxon>
        <taxon>Hyphomicrobiales</taxon>
        <taxon>Rhodoblastaceae</taxon>
        <taxon>Rhodoblastus</taxon>
    </lineage>
</organism>